<dbReference type="PANTHER" id="PTHR21015">
    <property type="entry name" value="UDP-N-ACETYLGLUCOSAMINE--N-ACETYLMURAMYL-(PENTAPEPTIDE) PYROPHOSPHORYL-UNDECAPRENOL N-ACETYLGLUCOSAMINE TRANSFERASE 1"/>
    <property type="match status" value="1"/>
</dbReference>
<evidence type="ECO:0000256" key="2">
    <source>
        <dbReference type="ARBA" id="ARBA00022618"/>
    </source>
</evidence>
<keyword evidence="8 10" id="KW-0131">Cell cycle</keyword>
<evidence type="ECO:0000256" key="10">
    <source>
        <dbReference type="HAMAP-Rule" id="MF_00033"/>
    </source>
</evidence>
<dbReference type="GO" id="GO:0005886">
    <property type="term" value="C:plasma membrane"/>
    <property type="evidence" value="ECO:0007669"/>
    <property type="project" value="UniProtKB-SubCell"/>
</dbReference>
<comment type="catalytic activity">
    <reaction evidence="10">
        <text>di-trans,octa-cis-undecaprenyl diphospho-N-acetyl-alpha-D-muramoyl-L-alanyl-D-glutamyl-meso-2,6-diaminopimeloyl-D-alanyl-D-alanine + UDP-N-acetyl-alpha-D-glucosamine = di-trans,octa-cis-undecaprenyl diphospho-[N-acetyl-alpha-D-glucosaminyl-(1-&gt;4)]-N-acetyl-alpha-D-muramoyl-L-alanyl-D-glutamyl-meso-2,6-diaminopimeloyl-D-alanyl-D-alanine + UDP + H(+)</text>
        <dbReference type="Rhea" id="RHEA:31227"/>
        <dbReference type="ChEBI" id="CHEBI:15378"/>
        <dbReference type="ChEBI" id="CHEBI:57705"/>
        <dbReference type="ChEBI" id="CHEBI:58223"/>
        <dbReference type="ChEBI" id="CHEBI:61387"/>
        <dbReference type="ChEBI" id="CHEBI:61388"/>
        <dbReference type="EC" id="2.4.1.227"/>
    </reaction>
</comment>
<dbReference type="PANTHER" id="PTHR21015:SF22">
    <property type="entry name" value="GLYCOSYLTRANSFERASE"/>
    <property type="match status" value="1"/>
</dbReference>
<dbReference type="CDD" id="cd03785">
    <property type="entry name" value="GT28_MurG"/>
    <property type="match status" value="1"/>
</dbReference>
<accession>A0A9D0Z157</accession>
<evidence type="ECO:0000256" key="7">
    <source>
        <dbReference type="ARBA" id="ARBA00023136"/>
    </source>
</evidence>
<evidence type="ECO:0000256" key="6">
    <source>
        <dbReference type="ARBA" id="ARBA00022984"/>
    </source>
</evidence>
<keyword evidence="3 10" id="KW-0328">Glycosyltransferase</keyword>
<evidence type="ECO:0000256" key="5">
    <source>
        <dbReference type="ARBA" id="ARBA00022960"/>
    </source>
</evidence>
<dbReference type="EC" id="2.4.1.227" evidence="10"/>
<organism evidence="13 14">
    <name type="scientific">Candidatus Faecenecus gallistercoris</name>
    <dbReference type="NCBI Taxonomy" id="2840793"/>
    <lineage>
        <taxon>Bacteria</taxon>
        <taxon>Bacillati</taxon>
        <taxon>Bacillota</taxon>
        <taxon>Bacillota incertae sedis</taxon>
        <taxon>Candidatus Faecenecus</taxon>
    </lineage>
</organism>
<dbReference type="GO" id="GO:0005975">
    <property type="term" value="P:carbohydrate metabolic process"/>
    <property type="evidence" value="ECO:0007669"/>
    <property type="project" value="InterPro"/>
</dbReference>
<feature type="binding site" evidence="10">
    <location>
        <position position="127"/>
    </location>
    <ligand>
        <name>UDP-N-acetyl-alpha-D-glucosamine</name>
        <dbReference type="ChEBI" id="CHEBI:57705"/>
    </ligand>
</feature>
<evidence type="ECO:0000259" key="12">
    <source>
        <dbReference type="Pfam" id="PF04101"/>
    </source>
</evidence>
<dbReference type="GO" id="GO:0009252">
    <property type="term" value="P:peptidoglycan biosynthetic process"/>
    <property type="evidence" value="ECO:0007669"/>
    <property type="project" value="UniProtKB-UniRule"/>
</dbReference>
<dbReference type="NCBIfam" id="TIGR01133">
    <property type="entry name" value="murG"/>
    <property type="match status" value="1"/>
</dbReference>
<keyword evidence="5 10" id="KW-0133">Cell shape</keyword>
<feature type="domain" description="Glycosyl transferase family 28 C-terminal" evidence="12">
    <location>
        <begin position="191"/>
        <end position="349"/>
    </location>
</feature>
<comment type="pathway">
    <text evidence="10">Cell wall biogenesis; peptidoglycan biosynthesis.</text>
</comment>
<keyword evidence="1 10" id="KW-1003">Cell membrane</keyword>
<evidence type="ECO:0000256" key="9">
    <source>
        <dbReference type="ARBA" id="ARBA00023316"/>
    </source>
</evidence>
<evidence type="ECO:0000256" key="3">
    <source>
        <dbReference type="ARBA" id="ARBA00022676"/>
    </source>
</evidence>
<keyword evidence="7 10" id="KW-0472">Membrane</keyword>
<dbReference type="Gene3D" id="3.40.50.2000">
    <property type="entry name" value="Glycogen Phosphorylase B"/>
    <property type="match status" value="2"/>
</dbReference>
<name>A0A9D0Z157_9FIRM</name>
<evidence type="ECO:0000256" key="4">
    <source>
        <dbReference type="ARBA" id="ARBA00022679"/>
    </source>
</evidence>
<feature type="domain" description="Glycosyltransferase family 28 N-terminal" evidence="11">
    <location>
        <begin position="7"/>
        <end position="145"/>
    </location>
</feature>
<feature type="binding site" evidence="10">
    <location>
        <position position="293"/>
    </location>
    <ligand>
        <name>UDP-N-acetyl-alpha-D-glucosamine</name>
        <dbReference type="ChEBI" id="CHEBI:57705"/>
    </ligand>
</feature>
<dbReference type="HAMAP" id="MF_00033">
    <property type="entry name" value="MurG"/>
    <property type="match status" value="1"/>
</dbReference>
<sequence length="363" mass="40115">MVSMRAIICAGGTGGHIYPALAILNKIKEMEPDSEFLYIGTTDRMEATIIPEKKIPFVGIEMKGLDRKHILKNIKVLGCFQKAIQKAKEEIRKFDPDVVLGIGGYITAPVIYAAAKLGYKTFIHEQNSIPGVSNRFLSHYATKIGVSLPGSVSYFPKKKTIYTGNPRSEEVIKAKPIDKKEYQLSKNKKLIVIVMGSLGSTSMSEKLLELIPSFKSCSYEVLLVTGKNYYERYQKVDTPSNVKIVPYLENMLGVLKVTDLIVSRAGASTVAEITALGVPSILVPSPYVTHNHQYKNAKELESVGATKVITESEFSKSTLLPAIDSILNDEKEYQTMHESAKKLGVPDSATKIYQILKDMTKEG</sequence>
<dbReference type="AlphaFoldDB" id="A0A9D0Z157"/>
<comment type="subcellular location">
    <subcellularLocation>
        <location evidence="10">Cell membrane</location>
        <topology evidence="10">Peripheral membrane protein</topology>
        <orientation evidence="10">Cytoplasmic side</orientation>
    </subcellularLocation>
</comment>
<dbReference type="InterPro" id="IPR004276">
    <property type="entry name" value="GlycoTrans_28_N"/>
</dbReference>
<feature type="binding site" evidence="10">
    <location>
        <position position="197"/>
    </location>
    <ligand>
        <name>UDP-N-acetyl-alpha-D-glucosamine</name>
        <dbReference type="ChEBI" id="CHEBI:57705"/>
    </ligand>
</feature>
<evidence type="ECO:0000256" key="1">
    <source>
        <dbReference type="ARBA" id="ARBA00022475"/>
    </source>
</evidence>
<dbReference type="Proteomes" id="UP000886725">
    <property type="component" value="Unassembled WGS sequence"/>
</dbReference>
<reference evidence="13" key="2">
    <citation type="journal article" date="2021" name="PeerJ">
        <title>Extensive microbial diversity within the chicken gut microbiome revealed by metagenomics and culture.</title>
        <authorList>
            <person name="Gilroy R."/>
            <person name="Ravi A."/>
            <person name="Getino M."/>
            <person name="Pursley I."/>
            <person name="Horton D.L."/>
            <person name="Alikhan N.F."/>
            <person name="Baker D."/>
            <person name="Gharbi K."/>
            <person name="Hall N."/>
            <person name="Watson M."/>
            <person name="Adriaenssens E.M."/>
            <person name="Foster-Nyarko E."/>
            <person name="Jarju S."/>
            <person name="Secka A."/>
            <person name="Antonio M."/>
            <person name="Oren A."/>
            <person name="Chaudhuri R.R."/>
            <person name="La Ragione R."/>
            <person name="Hildebrand F."/>
            <person name="Pallen M.J."/>
        </authorList>
    </citation>
    <scope>NUCLEOTIDE SEQUENCE</scope>
    <source>
        <strain evidence="13">CHK165-10780</strain>
    </source>
</reference>
<dbReference type="GO" id="GO:0050511">
    <property type="term" value="F:undecaprenyldiphospho-muramoylpentapeptide beta-N-acetylglucosaminyltransferase activity"/>
    <property type="evidence" value="ECO:0007669"/>
    <property type="project" value="UniProtKB-UniRule"/>
</dbReference>
<evidence type="ECO:0000313" key="13">
    <source>
        <dbReference type="EMBL" id="HIQ64560.1"/>
    </source>
</evidence>
<keyword evidence="9 10" id="KW-0961">Cell wall biogenesis/degradation</keyword>
<dbReference type="GO" id="GO:0008360">
    <property type="term" value="P:regulation of cell shape"/>
    <property type="evidence" value="ECO:0007669"/>
    <property type="project" value="UniProtKB-KW"/>
</dbReference>
<comment type="caution">
    <text evidence="10">Lacks conserved residue(s) required for the propagation of feature annotation.</text>
</comment>
<dbReference type="InterPro" id="IPR007235">
    <property type="entry name" value="Glyco_trans_28_C"/>
</dbReference>
<keyword evidence="6 10" id="KW-0573">Peptidoglycan synthesis</keyword>
<evidence type="ECO:0000256" key="8">
    <source>
        <dbReference type="ARBA" id="ARBA00023306"/>
    </source>
</evidence>
<gene>
    <name evidence="10 13" type="primary">murG</name>
    <name evidence="13" type="ORF">IAC85_02355</name>
</gene>
<dbReference type="GO" id="GO:0051301">
    <property type="term" value="P:cell division"/>
    <property type="evidence" value="ECO:0007669"/>
    <property type="project" value="UniProtKB-KW"/>
</dbReference>
<dbReference type="Pfam" id="PF04101">
    <property type="entry name" value="Glyco_tran_28_C"/>
    <property type="match status" value="1"/>
</dbReference>
<reference evidence="13" key="1">
    <citation type="submission" date="2020-10" db="EMBL/GenBank/DDBJ databases">
        <authorList>
            <person name="Gilroy R."/>
        </authorList>
    </citation>
    <scope>NUCLEOTIDE SEQUENCE</scope>
    <source>
        <strain evidence="13">CHK165-10780</strain>
    </source>
</reference>
<evidence type="ECO:0000259" key="11">
    <source>
        <dbReference type="Pfam" id="PF03033"/>
    </source>
</evidence>
<evidence type="ECO:0000313" key="14">
    <source>
        <dbReference type="Proteomes" id="UP000886725"/>
    </source>
</evidence>
<dbReference type="EMBL" id="DVFU01000049">
    <property type="protein sequence ID" value="HIQ64560.1"/>
    <property type="molecule type" value="Genomic_DNA"/>
</dbReference>
<protein>
    <recommendedName>
        <fullName evidence="10">UDP-N-acetylglucosamine--N-acetylmuramyl-(pentapeptide) pyrophosphoryl-undecaprenol N-acetylglucosamine transferase</fullName>
        <ecNumber evidence="10">2.4.1.227</ecNumber>
    </recommendedName>
    <alternativeName>
        <fullName evidence="10">Undecaprenyl-PP-MurNAc-pentapeptide-UDPGlcNAc GlcNAc transferase</fullName>
    </alternativeName>
</protein>
<dbReference type="Pfam" id="PF03033">
    <property type="entry name" value="Glyco_transf_28"/>
    <property type="match status" value="1"/>
</dbReference>
<comment type="caution">
    <text evidence="13">The sequence shown here is derived from an EMBL/GenBank/DDBJ whole genome shotgun (WGS) entry which is preliminary data.</text>
</comment>
<proteinExistence type="inferred from homology"/>
<keyword evidence="4 10" id="KW-0808">Transferase</keyword>
<keyword evidence="2 10" id="KW-0132">Cell division</keyword>
<dbReference type="SUPFAM" id="SSF53756">
    <property type="entry name" value="UDP-Glycosyltransferase/glycogen phosphorylase"/>
    <property type="match status" value="1"/>
</dbReference>
<comment type="function">
    <text evidence="10">Cell wall formation. Catalyzes the transfer of a GlcNAc subunit on undecaprenyl-pyrophosphoryl-MurNAc-pentapeptide (lipid intermediate I) to form undecaprenyl-pyrophosphoryl-MurNAc-(pentapeptide)GlcNAc (lipid intermediate II).</text>
</comment>
<dbReference type="InterPro" id="IPR006009">
    <property type="entry name" value="GlcNAc_MurG"/>
</dbReference>
<feature type="binding site" evidence="10">
    <location>
        <begin position="13"/>
        <end position="15"/>
    </location>
    <ligand>
        <name>UDP-N-acetyl-alpha-D-glucosamine</name>
        <dbReference type="ChEBI" id="CHEBI:57705"/>
    </ligand>
</feature>
<dbReference type="GO" id="GO:0071555">
    <property type="term" value="P:cell wall organization"/>
    <property type="evidence" value="ECO:0007669"/>
    <property type="project" value="UniProtKB-KW"/>
</dbReference>
<comment type="similarity">
    <text evidence="10">Belongs to the glycosyltransferase 28 family. MurG subfamily.</text>
</comment>